<dbReference type="InterPro" id="IPR009195">
    <property type="entry name" value="Uncharacterised_YjbK"/>
</dbReference>
<proteinExistence type="predicted"/>
<dbReference type="Pfam" id="PF01928">
    <property type="entry name" value="CYTH"/>
    <property type="match status" value="1"/>
</dbReference>
<dbReference type="Gene3D" id="2.40.320.10">
    <property type="entry name" value="Hypothetical Protein Pfu-838710-001"/>
    <property type="match status" value="1"/>
</dbReference>
<dbReference type="PROSITE" id="PS51707">
    <property type="entry name" value="CYTH"/>
    <property type="match status" value="1"/>
</dbReference>
<evidence type="ECO:0000313" key="2">
    <source>
        <dbReference type="EMBL" id="RFU68013.1"/>
    </source>
</evidence>
<dbReference type="EMBL" id="QVTE01000036">
    <property type="protein sequence ID" value="RFU68013.1"/>
    <property type="molecule type" value="Genomic_DNA"/>
</dbReference>
<keyword evidence="3" id="KW-1185">Reference proteome</keyword>
<comment type="caution">
    <text evidence="2">The sequence shown here is derived from an EMBL/GenBank/DDBJ whole genome shotgun (WGS) entry which is preliminary data.</text>
</comment>
<feature type="domain" description="CYTH" evidence="1">
    <location>
        <begin position="4"/>
        <end position="192"/>
    </location>
</feature>
<dbReference type="InterPro" id="IPR033469">
    <property type="entry name" value="CYTH-like_dom_sf"/>
</dbReference>
<dbReference type="RefSeq" id="WP_117327181.1">
    <property type="nucleotide sequence ID" value="NZ_QVTE01000036.1"/>
</dbReference>
<dbReference type="AlphaFoldDB" id="A0A372LLS9"/>
<dbReference type="OrthoDB" id="384378at2"/>
<dbReference type="SMART" id="SM01118">
    <property type="entry name" value="CYTH"/>
    <property type="match status" value="1"/>
</dbReference>
<evidence type="ECO:0000259" key="1">
    <source>
        <dbReference type="PROSITE" id="PS51707"/>
    </source>
</evidence>
<accession>A0A372LLS9</accession>
<protein>
    <submittedName>
        <fullName evidence="2">CYTH domain-containing protein</fullName>
    </submittedName>
</protein>
<reference evidence="2 3" key="1">
    <citation type="submission" date="2018-08" db="EMBL/GenBank/DDBJ databases">
        <title>Bacillus chawlae sp. nov., Bacillus glennii sp. nov., and Bacillus saganii sp. nov. Isolated from the Vehicle Assembly Building at Kennedy Space Center where the Viking Spacecraft were Assembled.</title>
        <authorList>
            <person name="Seuylemezian A."/>
            <person name="Vaishampayan P."/>
        </authorList>
    </citation>
    <scope>NUCLEOTIDE SEQUENCE [LARGE SCALE GENOMIC DNA]</scope>
    <source>
        <strain evidence="2 3">V47-23a</strain>
    </source>
</reference>
<dbReference type="InterPro" id="IPR023577">
    <property type="entry name" value="CYTH_domain"/>
</dbReference>
<sequence length="193" mass="22366">MNQELEIEFKNMLTKEEFEKISAFFKLKDESFAFQENHYFDTSNFSLRDKGCALRIRHKKGQYILTLKQPAKEGLLETNEPLAAEMALNMLQGAPIPGGTIKELISKMDIVPENIEYFGMLATNRVEINYQGGLLAVDHSIYLGKEDFELEYEAKSFQQGKGIFEHLLKVLEIPIRKTENKVRRFYKQKYAGK</sequence>
<evidence type="ECO:0000313" key="3">
    <source>
        <dbReference type="Proteomes" id="UP000264541"/>
    </source>
</evidence>
<dbReference type="Proteomes" id="UP000264541">
    <property type="component" value="Unassembled WGS sequence"/>
</dbReference>
<dbReference type="SUPFAM" id="SSF55154">
    <property type="entry name" value="CYTH-like phosphatases"/>
    <property type="match status" value="1"/>
</dbReference>
<name>A0A372LLS9_9BACI</name>
<dbReference type="CDD" id="cd07762">
    <property type="entry name" value="CYTH-like_Pase_1"/>
    <property type="match status" value="1"/>
</dbReference>
<dbReference type="PIRSF" id="PIRSF012526">
    <property type="entry name" value="CYTH_UCP012526"/>
    <property type="match status" value="1"/>
</dbReference>
<gene>
    <name evidence="2" type="ORF">D0469_13035</name>
</gene>
<organism evidence="2 3">
    <name type="scientific">Peribacillus saganii</name>
    <dbReference type="NCBI Taxonomy" id="2303992"/>
    <lineage>
        <taxon>Bacteria</taxon>
        <taxon>Bacillati</taxon>
        <taxon>Bacillota</taxon>
        <taxon>Bacilli</taxon>
        <taxon>Bacillales</taxon>
        <taxon>Bacillaceae</taxon>
        <taxon>Peribacillus</taxon>
    </lineage>
</organism>